<dbReference type="RefSeq" id="WP_193852987.1">
    <property type="nucleotide sequence ID" value="NZ_JAAMTA010000006.1"/>
</dbReference>
<sequence length="80" mass="8778">MSKKNDGGYAFPMEATDATAWRDCNQGMTLRDYFAAKVLQGVMASGTSMSIGTNHEEAMLDMARAFYSMADAMIKARELP</sequence>
<comment type="caution">
    <text evidence="1">The sequence shown here is derived from an EMBL/GenBank/DDBJ whole genome shotgun (WGS) entry which is preliminary data.</text>
</comment>
<protein>
    <recommendedName>
        <fullName evidence="3">Gp38</fullName>
    </recommendedName>
</protein>
<reference evidence="1 2" key="1">
    <citation type="submission" date="2020-10" db="EMBL/GenBank/DDBJ databases">
        <title>Genomic surveiliance of eskapee pathogens from blood stream infections in KZN.</title>
        <authorList>
            <person name="Hetsa B.A."/>
            <person name="Amoako D.G."/>
            <person name="Akebe A.L.K."/>
            <person name="Essack S."/>
        </authorList>
    </citation>
    <scope>NUCLEOTIDE SEQUENCE [LARGE SCALE GENOMIC DNA]</scope>
    <source>
        <strain evidence="1 2">E6</strain>
    </source>
</reference>
<gene>
    <name evidence="1" type="ORF">ISX34_11165</name>
</gene>
<organism evidence="1 2">
    <name type="scientific">Enterobacter hormaechei</name>
    <dbReference type="NCBI Taxonomy" id="158836"/>
    <lineage>
        <taxon>Bacteria</taxon>
        <taxon>Pseudomonadati</taxon>
        <taxon>Pseudomonadota</taxon>
        <taxon>Gammaproteobacteria</taxon>
        <taxon>Enterobacterales</taxon>
        <taxon>Enterobacteriaceae</taxon>
        <taxon>Enterobacter</taxon>
        <taxon>Enterobacter cloacae complex</taxon>
    </lineage>
</organism>
<evidence type="ECO:0008006" key="3">
    <source>
        <dbReference type="Google" id="ProtNLM"/>
    </source>
</evidence>
<dbReference type="EMBL" id="JADIXG010000010">
    <property type="protein sequence ID" value="MBF1970427.1"/>
    <property type="molecule type" value="Genomic_DNA"/>
</dbReference>
<name>A0ABD4JYI9_9ENTR</name>
<dbReference type="Proteomes" id="UP000662438">
    <property type="component" value="Unassembled WGS sequence"/>
</dbReference>
<dbReference type="AlphaFoldDB" id="A0ABD4JYI9"/>
<evidence type="ECO:0000313" key="2">
    <source>
        <dbReference type="Proteomes" id="UP000662438"/>
    </source>
</evidence>
<proteinExistence type="predicted"/>
<accession>A0ABD4JYI9</accession>
<evidence type="ECO:0000313" key="1">
    <source>
        <dbReference type="EMBL" id="MBF1970427.1"/>
    </source>
</evidence>